<dbReference type="Proteomes" id="UP000011668">
    <property type="component" value="Unassembled WGS sequence"/>
</dbReference>
<dbReference type="HOGENOM" id="CLU_2980690_0_0_1"/>
<keyword evidence="2" id="KW-1185">Reference proteome</keyword>
<comment type="caution">
    <text evidence="1">The sequence shown here is derived from an EMBL/GenBank/DDBJ whole genome shotgun (WGS) entry which is preliminary data.</text>
</comment>
<dbReference type="AlphaFoldDB" id="L8WYD4"/>
<dbReference type="EMBL" id="AFRT01000985">
    <property type="protein sequence ID" value="ELU41812.1"/>
    <property type="molecule type" value="Genomic_DNA"/>
</dbReference>
<sequence>MSQGGGTPTRAETMAVISRDHLGRSGALDYPQIAVLNTQFLTESRTMRDQTHHRQNGV</sequence>
<gene>
    <name evidence="1" type="ORF">AG1IA_04132</name>
</gene>
<evidence type="ECO:0000313" key="1">
    <source>
        <dbReference type="EMBL" id="ELU41812.1"/>
    </source>
</evidence>
<reference evidence="1 2" key="1">
    <citation type="journal article" date="2013" name="Nat. Commun.">
        <title>The evolution and pathogenic mechanisms of the rice sheath blight pathogen.</title>
        <authorList>
            <person name="Zheng A."/>
            <person name="Lin R."/>
            <person name="Xu L."/>
            <person name="Qin P."/>
            <person name="Tang C."/>
            <person name="Ai P."/>
            <person name="Zhang D."/>
            <person name="Liu Y."/>
            <person name="Sun Z."/>
            <person name="Feng H."/>
            <person name="Wang Y."/>
            <person name="Chen Y."/>
            <person name="Liang X."/>
            <person name="Fu R."/>
            <person name="Li Q."/>
            <person name="Zhang J."/>
            <person name="Yu X."/>
            <person name="Xie Z."/>
            <person name="Ding L."/>
            <person name="Guan P."/>
            <person name="Tang J."/>
            <person name="Liang Y."/>
            <person name="Wang S."/>
            <person name="Deng Q."/>
            <person name="Li S."/>
            <person name="Zhu J."/>
            <person name="Wang L."/>
            <person name="Liu H."/>
            <person name="Li P."/>
        </authorList>
    </citation>
    <scope>NUCLEOTIDE SEQUENCE [LARGE SCALE GENOMIC DNA]</scope>
    <source>
        <strain evidence="2">AG-1 IA</strain>
    </source>
</reference>
<name>L8WYD4_THACA</name>
<evidence type="ECO:0000313" key="2">
    <source>
        <dbReference type="Proteomes" id="UP000011668"/>
    </source>
</evidence>
<protein>
    <submittedName>
        <fullName evidence="1">Uncharacterized protein</fullName>
    </submittedName>
</protein>
<organism evidence="1 2">
    <name type="scientific">Thanatephorus cucumeris (strain AG1-IA)</name>
    <name type="common">Rice sheath blight fungus</name>
    <name type="synonym">Rhizoctonia solani</name>
    <dbReference type="NCBI Taxonomy" id="983506"/>
    <lineage>
        <taxon>Eukaryota</taxon>
        <taxon>Fungi</taxon>
        <taxon>Dikarya</taxon>
        <taxon>Basidiomycota</taxon>
        <taxon>Agaricomycotina</taxon>
        <taxon>Agaricomycetes</taxon>
        <taxon>Cantharellales</taxon>
        <taxon>Ceratobasidiaceae</taxon>
        <taxon>Rhizoctonia</taxon>
        <taxon>Rhizoctonia solani AG-1</taxon>
    </lineage>
</organism>
<proteinExistence type="predicted"/>
<accession>L8WYD4</accession>